<protein>
    <submittedName>
        <fullName evidence="2">Uncharacterized protein</fullName>
    </submittedName>
</protein>
<accession>A0ABQ6IFB3</accession>
<proteinExistence type="predicted"/>
<reference evidence="3" key="1">
    <citation type="journal article" date="2019" name="Int. J. Syst. Evol. Microbiol.">
        <title>The Global Catalogue of Microorganisms (GCM) 10K type strain sequencing project: providing services to taxonomists for standard genome sequencing and annotation.</title>
        <authorList>
            <consortium name="The Broad Institute Genomics Platform"/>
            <consortium name="The Broad Institute Genome Sequencing Center for Infectious Disease"/>
            <person name="Wu L."/>
            <person name="Ma J."/>
        </authorList>
    </citation>
    <scope>NUCLEOTIDE SEQUENCE [LARGE SCALE GENOMIC DNA]</scope>
    <source>
        <strain evidence="3">NBRC 112299</strain>
    </source>
</reference>
<evidence type="ECO:0000313" key="2">
    <source>
        <dbReference type="EMBL" id="GMA36424.1"/>
    </source>
</evidence>
<comment type="caution">
    <text evidence="2">The sequence shown here is derived from an EMBL/GenBank/DDBJ whole genome shotgun (WGS) entry which is preliminary data.</text>
</comment>
<gene>
    <name evidence="2" type="ORF">GCM10025876_26280</name>
</gene>
<evidence type="ECO:0000256" key="1">
    <source>
        <dbReference type="SAM" id="MobiDB-lite"/>
    </source>
</evidence>
<dbReference type="EMBL" id="BSUN01000001">
    <property type="protein sequence ID" value="GMA36424.1"/>
    <property type="molecule type" value="Genomic_DNA"/>
</dbReference>
<name>A0ABQ6IFB3_9MICO</name>
<dbReference type="Proteomes" id="UP001157125">
    <property type="component" value="Unassembled WGS sequence"/>
</dbReference>
<organism evidence="2 3">
    <name type="scientific">Demequina litorisediminis</name>
    <dbReference type="NCBI Taxonomy" id="1849022"/>
    <lineage>
        <taxon>Bacteria</taxon>
        <taxon>Bacillati</taxon>
        <taxon>Actinomycetota</taxon>
        <taxon>Actinomycetes</taxon>
        <taxon>Micrococcales</taxon>
        <taxon>Demequinaceae</taxon>
        <taxon>Demequina</taxon>
    </lineage>
</organism>
<evidence type="ECO:0000313" key="3">
    <source>
        <dbReference type="Proteomes" id="UP001157125"/>
    </source>
</evidence>
<feature type="region of interest" description="Disordered" evidence="1">
    <location>
        <begin position="1"/>
        <end position="30"/>
    </location>
</feature>
<keyword evidence="3" id="KW-1185">Reference proteome</keyword>
<sequence>MRPSHRAARGPLRDGIPGEGEVVGQHPHDRLRPVHTRLSGQRQHVPHVGVGAIVPVGEQVNRGAAMTARDLDAGDESHPGIVRRRSRLVPAPDAVVVGQRDHIEARIGGLTHHLGG</sequence>